<dbReference type="AlphaFoldDB" id="A0AAE1LNG5"/>
<dbReference type="InterPro" id="IPR013087">
    <property type="entry name" value="Znf_C2H2_type"/>
</dbReference>
<name>A0AAE1LNG5_9NEOP</name>
<dbReference type="InterPro" id="IPR050527">
    <property type="entry name" value="Snail/Krueppel_Znf"/>
</dbReference>
<feature type="domain" description="C2H2-type" evidence="11">
    <location>
        <begin position="455"/>
        <end position="482"/>
    </location>
</feature>
<feature type="domain" description="C2H2-type" evidence="11">
    <location>
        <begin position="239"/>
        <end position="267"/>
    </location>
</feature>
<comment type="subcellular location">
    <subcellularLocation>
        <location evidence="1">Nucleus</location>
    </subcellularLocation>
</comment>
<dbReference type="Pfam" id="PF12874">
    <property type="entry name" value="zf-met"/>
    <property type="match status" value="2"/>
</dbReference>
<dbReference type="InterPro" id="IPR036236">
    <property type="entry name" value="Znf_C2H2_sf"/>
</dbReference>
<keyword evidence="2" id="KW-0479">Metal-binding</keyword>
<evidence type="ECO:0000256" key="7">
    <source>
        <dbReference type="ARBA" id="ARBA00023242"/>
    </source>
</evidence>
<comment type="similarity">
    <text evidence="8">Belongs to the snail C2H2-type zinc-finger protein family.</text>
</comment>
<dbReference type="FunFam" id="3.30.160.60:FF:001573">
    <property type="entry name" value="Zinc finger protein 407"/>
    <property type="match status" value="1"/>
</dbReference>
<proteinExistence type="inferred from homology"/>
<dbReference type="FunFam" id="3.30.160.60:FF:000870">
    <property type="entry name" value="zinc finger protein 197 isoform X1"/>
    <property type="match status" value="1"/>
</dbReference>
<dbReference type="EMBL" id="JAHWGI010001243">
    <property type="protein sequence ID" value="KAK3926163.1"/>
    <property type="molecule type" value="Genomic_DNA"/>
</dbReference>
<dbReference type="FunFam" id="3.30.160.60:FF:000902">
    <property type="entry name" value="Zinc finger protein 445"/>
    <property type="match status" value="1"/>
</dbReference>
<feature type="compositionally biased region" description="Polar residues" evidence="10">
    <location>
        <begin position="197"/>
        <end position="211"/>
    </location>
</feature>
<keyword evidence="7" id="KW-0539">Nucleus</keyword>
<keyword evidence="13" id="KW-1185">Reference proteome</keyword>
<dbReference type="PANTHER" id="PTHR24388:SF54">
    <property type="entry name" value="PROTEIN ESCARGOT"/>
    <property type="match status" value="1"/>
</dbReference>
<keyword evidence="6" id="KW-0238">DNA-binding</keyword>
<dbReference type="PANTHER" id="PTHR24388">
    <property type="entry name" value="ZINC FINGER PROTEIN"/>
    <property type="match status" value="1"/>
</dbReference>
<evidence type="ECO:0000259" key="11">
    <source>
        <dbReference type="PROSITE" id="PS50157"/>
    </source>
</evidence>
<dbReference type="PROSITE" id="PS00028">
    <property type="entry name" value="ZINC_FINGER_C2H2_1"/>
    <property type="match status" value="8"/>
</dbReference>
<reference evidence="12" key="1">
    <citation type="submission" date="2021-07" db="EMBL/GenBank/DDBJ databases">
        <authorList>
            <person name="Catto M.A."/>
            <person name="Jacobson A."/>
            <person name="Kennedy G."/>
            <person name="Labadie P."/>
            <person name="Hunt B.G."/>
            <person name="Srinivasan R."/>
        </authorList>
    </citation>
    <scope>NUCLEOTIDE SEQUENCE</scope>
    <source>
        <strain evidence="12">PL_HMW_Pooled</strain>
        <tissue evidence="12">Head</tissue>
    </source>
</reference>
<dbReference type="Gene3D" id="3.30.160.60">
    <property type="entry name" value="Classic Zinc Finger"/>
    <property type="match status" value="6"/>
</dbReference>
<evidence type="ECO:0000256" key="6">
    <source>
        <dbReference type="ARBA" id="ARBA00023125"/>
    </source>
</evidence>
<evidence type="ECO:0000256" key="1">
    <source>
        <dbReference type="ARBA" id="ARBA00004123"/>
    </source>
</evidence>
<keyword evidence="3" id="KW-0677">Repeat</keyword>
<dbReference type="Pfam" id="PF00096">
    <property type="entry name" value="zf-C2H2"/>
    <property type="match status" value="4"/>
</dbReference>
<evidence type="ECO:0000256" key="4">
    <source>
        <dbReference type="ARBA" id="ARBA00022771"/>
    </source>
</evidence>
<dbReference type="GO" id="GO:0008270">
    <property type="term" value="F:zinc ion binding"/>
    <property type="evidence" value="ECO:0007669"/>
    <property type="project" value="UniProtKB-KW"/>
</dbReference>
<reference evidence="12" key="2">
    <citation type="journal article" date="2023" name="BMC Genomics">
        <title>Pest status, molecular evolution, and epigenetic factors derived from the genome assembly of Frankliniella fusca, a thysanopteran phytovirus vector.</title>
        <authorList>
            <person name="Catto M.A."/>
            <person name="Labadie P.E."/>
            <person name="Jacobson A.L."/>
            <person name="Kennedy G.G."/>
            <person name="Srinivasan R."/>
            <person name="Hunt B.G."/>
        </authorList>
    </citation>
    <scope>NUCLEOTIDE SEQUENCE</scope>
    <source>
        <strain evidence="12">PL_HMW_Pooled</strain>
    </source>
</reference>
<dbReference type="GO" id="GO:0000978">
    <property type="term" value="F:RNA polymerase II cis-regulatory region sequence-specific DNA binding"/>
    <property type="evidence" value="ECO:0007669"/>
    <property type="project" value="TreeGrafter"/>
</dbReference>
<sequence length="847" mass="93913">MELSISCPLCSQPGFSDVNSLWLSLIRVTTRQLTCPVCQDVLSGLDKLTIHLVSHSLHDQLVQACLSPNMSISPSTLSKGMEINKVTQCAESIPLPKPVTATSTQPLENSALPSYVFVNFPTFENVLMKERAHAAVSGNVGLPVVKENTPYRFMSSPKPEYPLVLMAKADDNTSATDNNPSMTPVLGQSTGVFSLNVSSQNPCPQLPQQEPSKLEETLNHQTSQIPKEEPHSQVSDSAICCQVCGLTFKDNNIAMLHQQLIHHQSPPGENYQVLPKSEDRPHCSKQRSRRGNVLNQQRDGALHRFPCHICNKVFRMRGSLMVHIRVAHTPNGTIGLASKLRSVSTALNSQSDVTSKLCLQNLSIKETTLSFSADETISDDCQERCKNKSLAVPKPTELSPPSSSPTFSYKLNSILPDKKLSSDQNTLENVVTTMVVCPTKCPPSFGQTESPGIIFPCNLCNKTYSKETLLLQHLKSHDSKQWECDVCFKSFTTKYFLKKHKRLHTGEMPYTCGICNKSFTFQQSYHKHLLYHSDDKPHTCTECGRAFKELSTLHNHQRIHTGEKPWACESCGKCFRQRVSYLVHRRIHTGAMPYQCTVCFKSFRYKVSQRTHKCVVQPSSDIASPPADLLQQLLESPRKEIETDGLLQDVALAGNINDRLTSLKDHLPHPPANKAYSLPTKDEANNQFTLESKDSSQLPSNSKCSNVEIESSFTHQLSLACHNICNDSQSGVVSPFPSIQRSEEISKAITSPIAKPELQLEKDCAIPRESQVDVSVMPHSTPPSSSDFNIDLLQDILSMVMSPSDSAPSPSTQMRHLSLTGGQNDEDFESGLELRQLLYGPCDSDTI</sequence>
<dbReference type="SMART" id="SM00355">
    <property type="entry name" value="ZnF_C2H2"/>
    <property type="match status" value="9"/>
</dbReference>
<evidence type="ECO:0000256" key="10">
    <source>
        <dbReference type="SAM" id="MobiDB-lite"/>
    </source>
</evidence>
<evidence type="ECO:0000256" key="2">
    <source>
        <dbReference type="ARBA" id="ARBA00022723"/>
    </source>
</evidence>
<protein>
    <submittedName>
        <fullName evidence="12">Zinc finger protein 2</fullName>
    </submittedName>
</protein>
<feature type="region of interest" description="Disordered" evidence="10">
    <location>
        <begin position="197"/>
        <end position="231"/>
    </location>
</feature>
<feature type="domain" description="C2H2-type" evidence="11">
    <location>
        <begin position="538"/>
        <end position="565"/>
    </location>
</feature>
<evidence type="ECO:0000313" key="13">
    <source>
        <dbReference type="Proteomes" id="UP001219518"/>
    </source>
</evidence>
<comment type="caution">
    <text evidence="12">The sequence shown here is derived from an EMBL/GenBank/DDBJ whole genome shotgun (WGS) entry which is preliminary data.</text>
</comment>
<feature type="domain" description="C2H2-type" evidence="11">
    <location>
        <begin position="482"/>
        <end position="509"/>
    </location>
</feature>
<dbReference type="PROSITE" id="PS50157">
    <property type="entry name" value="ZINC_FINGER_C2H2_2"/>
    <property type="match status" value="7"/>
</dbReference>
<dbReference type="SUPFAM" id="SSF57667">
    <property type="entry name" value="beta-beta-alpha zinc fingers"/>
    <property type="match status" value="3"/>
</dbReference>
<evidence type="ECO:0000256" key="8">
    <source>
        <dbReference type="ARBA" id="ARBA00037948"/>
    </source>
</evidence>
<gene>
    <name evidence="12" type="ORF">KUF71_014411</name>
</gene>
<dbReference type="GO" id="GO:0005634">
    <property type="term" value="C:nucleus"/>
    <property type="evidence" value="ECO:0007669"/>
    <property type="project" value="UniProtKB-SubCell"/>
</dbReference>
<keyword evidence="5" id="KW-0862">Zinc</keyword>
<dbReference type="FunFam" id="3.30.160.60:FF:003145">
    <property type="entry name" value="CG14655"/>
    <property type="match status" value="1"/>
</dbReference>
<dbReference type="Proteomes" id="UP001219518">
    <property type="component" value="Unassembled WGS sequence"/>
</dbReference>
<feature type="domain" description="C2H2-type" evidence="11">
    <location>
        <begin position="510"/>
        <end position="537"/>
    </location>
</feature>
<keyword evidence="4 9" id="KW-0863">Zinc-finger</keyword>
<feature type="domain" description="C2H2-type" evidence="11">
    <location>
        <begin position="566"/>
        <end position="593"/>
    </location>
</feature>
<accession>A0AAE1LNG5</accession>
<evidence type="ECO:0000256" key="5">
    <source>
        <dbReference type="ARBA" id="ARBA00022833"/>
    </source>
</evidence>
<evidence type="ECO:0000313" key="12">
    <source>
        <dbReference type="EMBL" id="KAK3926163.1"/>
    </source>
</evidence>
<feature type="region of interest" description="Disordered" evidence="10">
    <location>
        <begin position="275"/>
        <end position="297"/>
    </location>
</feature>
<feature type="domain" description="C2H2-type" evidence="11">
    <location>
        <begin position="305"/>
        <end position="333"/>
    </location>
</feature>
<dbReference type="GO" id="GO:0000981">
    <property type="term" value="F:DNA-binding transcription factor activity, RNA polymerase II-specific"/>
    <property type="evidence" value="ECO:0007669"/>
    <property type="project" value="TreeGrafter"/>
</dbReference>
<evidence type="ECO:0000256" key="3">
    <source>
        <dbReference type="ARBA" id="ARBA00022737"/>
    </source>
</evidence>
<evidence type="ECO:0000256" key="9">
    <source>
        <dbReference type="PROSITE-ProRule" id="PRU00042"/>
    </source>
</evidence>
<organism evidence="12 13">
    <name type="scientific">Frankliniella fusca</name>
    <dbReference type="NCBI Taxonomy" id="407009"/>
    <lineage>
        <taxon>Eukaryota</taxon>
        <taxon>Metazoa</taxon>
        <taxon>Ecdysozoa</taxon>
        <taxon>Arthropoda</taxon>
        <taxon>Hexapoda</taxon>
        <taxon>Insecta</taxon>
        <taxon>Pterygota</taxon>
        <taxon>Neoptera</taxon>
        <taxon>Paraneoptera</taxon>
        <taxon>Thysanoptera</taxon>
        <taxon>Terebrantia</taxon>
        <taxon>Thripoidea</taxon>
        <taxon>Thripidae</taxon>
        <taxon>Frankliniella</taxon>
    </lineage>
</organism>